<feature type="non-terminal residue" evidence="3">
    <location>
        <position position="261"/>
    </location>
</feature>
<dbReference type="SUPFAM" id="SSF54695">
    <property type="entry name" value="POZ domain"/>
    <property type="match status" value="1"/>
</dbReference>
<dbReference type="InterPro" id="IPR000210">
    <property type="entry name" value="BTB/POZ_dom"/>
</dbReference>
<dbReference type="CDD" id="cd18186">
    <property type="entry name" value="BTB_POZ_ZBTB_KLHL-like"/>
    <property type="match status" value="1"/>
</dbReference>
<name>A0AAV5WCR6_9BILA</name>
<protein>
    <recommendedName>
        <fullName evidence="5">BTB domain-containing protein</fullName>
    </recommendedName>
</protein>
<dbReference type="PROSITE" id="PS50097">
    <property type="entry name" value="BTB"/>
    <property type="match status" value="1"/>
</dbReference>
<gene>
    <name evidence="3" type="ORF">PFISCL1PPCAC_20978</name>
</gene>
<evidence type="ECO:0000313" key="4">
    <source>
        <dbReference type="Proteomes" id="UP001432322"/>
    </source>
</evidence>
<organism evidence="3 4">
    <name type="scientific">Pristionchus fissidentatus</name>
    <dbReference type="NCBI Taxonomy" id="1538716"/>
    <lineage>
        <taxon>Eukaryota</taxon>
        <taxon>Metazoa</taxon>
        <taxon>Ecdysozoa</taxon>
        <taxon>Nematoda</taxon>
        <taxon>Chromadorea</taxon>
        <taxon>Rhabditida</taxon>
        <taxon>Rhabditina</taxon>
        <taxon>Diplogasteromorpha</taxon>
        <taxon>Diplogasteroidea</taxon>
        <taxon>Neodiplogasteridae</taxon>
        <taxon>Pristionchus</taxon>
    </lineage>
</organism>
<sequence length="261" mass="30730">VFRWEVDNVSKLTETIRLSPTYFFSGLPWYIGVHLVNAESRNNEPHLAFYLYCNEESECDLWRVEHKSNVVLINREDEQRNVDMEIFESFTREECSWGEHDLISFAEVMDPEEGFINDYKIIFEARIQVIAKYGMQKVTTFDFTQPANGWDNVALKIDGKNVYVCRRYLSIHSPYFTTLFFGEFIEKKQEEIELKDISHKEFIELLHVIYPSHRPVHKDSARFILKLADVFQIEYATNLAESYLIKSTLFTPAAKLLLADK</sequence>
<dbReference type="EMBL" id="BTSY01000005">
    <property type="protein sequence ID" value="GMT29681.1"/>
    <property type="molecule type" value="Genomic_DNA"/>
</dbReference>
<dbReference type="Pfam" id="PF00651">
    <property type="entry name" value="BTB"/>
    <property type="match status" value="1"/>
</dbReference>
<dbReference type="SMART" id="SM00225">
    <property type="entry name" value="BTB"/>
    <property type="match status" value="1"/>
</dbReference>
<dbReference type="SUPFAM" id="SSF49599">
    <property type="entry name" value="TRAF domain-like"/>
    <property type="match status" value="1"/>
</dbReference>
<feature type="domain" description="MATH" evidence="2">
    <location>
        <begin position="1"/>
        <end position="127"/>
    </location>
</feature>
<dbReference type="Gene3D" id="2.60.210.10">
    <property type="entry name" value="Apoptosis, Tumor Necrosis Factor Receptor Associated Protein 2, Chain A"/>
    <property type="match status" value="1"/>
</dbReference>
<comment type="caution">
    <text evidence="3">The sequence shown here is derived from an EMBL/GenBank/DDBJ whole genome shotgun (WGS) entry which is preliminary data.</text>
</comment>
<dbReference type="AlphaFoldDB" id="A0AAV5WCR6"/>
<keyword evidence="4" id="KW-1185">Reference proteome</keyword>
<feature type="domain" description="BTB" evidence="1">
    <location>
        <begin position="151"/>
        <end position="218"/>
    </location>
</feature>
<reference evidence="3" key="1">
    <citation type="submission" date="2023-10" db="EMBL/GenBank/DDBJ databases">
        <title>Genome assembly of Pristionchus species.</title>
        <authorList>
            <person name="Yoshida K."/>
            <person name="Sommer R.J."/>
        </authorList>
    </citation>
    <scope>NUCLEOTIDE SEQUENCE</scope>
    <source>
        <strain evidence="3">RS5133</strain>
    </source>
</reference>
<evidence type="ECO:0000259" key="2">
    <source>
        <dbReference type="PROSITE" id="PS50144"/>
    </source>
</evidence>
<dbReference type="Proteomes" id="UP001432322">
    <property type="component" value="Unassembled WGS sequence"/>
</dbReference>
<dbReference type="Gene3D" id="3.30.710.10">
    <property type="entry name" value="Potassium Channel Kv1.1, Chain A"/>
    <property type="match status" value="1"/>
</dbReference>
<dbReference type="Pfam" id="PF22486">
    <property type="entry name" value="MATH_2"/>
    <property type="match status" value="1"/>
</dbReference>
<dbReference type="InterPro" id="IPR008974">
    <property type="entry name" value="TRAF-like"/>
</dbReference>
<proteinExistence type="predicted"/>
<accession>A0AAV5WCR6</accession>
<dbReference type="InterPro" id="IPR011333">
    <property type="entry name" value="SKP1/BTB/POZ_sf"/>
</dbReference>
<evidence type="ECO:0008006" key="5">
    <source>
        <dbReference type="Google" id="ProtNLM"/>
    </source>
</evidence>
<dbReference type="PANTHER" id="PTHR47022">
    <property type="entry name" value="BTB AND MATH DOMAIN-CONTAINING PROTEIN 36-RELATED"/>
    <property type="match status" value="1"/>
</dbReference>
<dbReference type="PROSITE" id="PS50144">
    <property type="entry name" value="MATH"/>
    <property type="match status" value="1"/>
</dbReference>
<dbReference type="PANTHER" id="PTHR47022:SF1">
    <property type="entry name" value="BTB AND MATH DOMAIN-CONTAINING PROTEIN 36-RELATED"/>
    <property type="match status" value="1"/>
</dbReference>
<dbReference type="InterPro" id="IPR002083">
    <property type="entry name" value="MATH/TRAF_dom"/>
</dbReference>
<feature type="non-terminal residue" evidence="3">
    <location>
        <position position="1"/>
    </location>
</feature>
<evidence type="ECO:0000313" key="3">
    <source>
        <dbReference type="EMBL" id="GMT29681.1"/>
    </source>
</evidence>
<evidence type="ECO:0000259" key="1">
    <source>
        <dbReference type="PROSITE" id="PS50097"/>
    </source>
</evidence>